<dbReference type="AlphaFoldDB" id="A0A0S3SWY8"/>
<protein>
    <submittedName>
        <fullName evidence="1">Uncharacterized protein</fullName>
    </submittedName>
</protein>
<organism evidence="1 2">
    <name type="scientific">Vigna angularis var. angularis</name>
    <dbReference type="NCBI Taxonomy" id="157739"/>
    <lineage>
        <taxon>Eukaryota</taxon>
        <taxon>Viridiplantae</taxon>
        <taxon>Streptophyta</taxon>
        <taxon>Embryophyta</taxon>
        <taxon>Tracheophyta</taxon>
        <taxon>Spermatophyta</taxon>
        <taxon>Magnoliopsida</taxon>
        <taxon>eudicotyledons</taxon>
        <taxon>Gunneridae</taxon>
        <taxon>Pentapetalae</taxon>
        <taxon>rosids</taxon>
        <taxon>fabids</taxon>
        <taxon>Fabales</taxon>
        <taxon>Fabaceae</taxon>
        <taxon>Papilionoideae</taxon>
        <taxon>50 kb inversion clade</taxon>
        <taxon>NPAAA clade</taxon>
        <taxon>indigoferoid/millettioid clade</taxon>
        <taxon>Phaseoleae</taxon>
        <taxon>Vigna</taxon>
    </lineage>
</organism>
<name>A0A0S3SWY8_PHAAN</name>
<dbReference type="Proteomes" id="UP000291084">
    <property type="component" value="Chromosome 9"/>
</dbReference>
<dbReference type="EMBL" id="AP015042">
    <property type="protein sequence ID" value="BAT97364.1"/>
    <property type="molecule type" value="Genomic_DNA"/>
</dbReference>
<accession>A0A0S3SWY8</accession>
<keyword evidence="2" id="KW-1185">Reference proteome</keyword>
<sequence>MAAQKGNWRLRTSMDSSTIVEMNRLLGKGHVEHIRMTPFRWCLHILSPLEVNLKLLKIMVYRWVGHDVSFRVSQQFVPFTIFDVFMSTGLEKGGLDILFMNQ</sequence>
<dbReference type="OrthoDB" id="10570665at2759"/>
<gene>
    <name evidence="1" type="primary">Vigan.09G078700</name>
    <name evidence="1" type="ORF">VIGAN_09078700</name>
</gene>
<evidence type="ECO:0000313" key="2">
    <source>
        <dbReference type="Proteomes" id="UP000291084"/>
    </source>
</evidence>
<reference evidence="1 2" key="1">
    <citation type="journal article" date="2015" name="Sci. Rep.">
        <title>The power of single molecule real-time sequencing technology in the de novo assembly of a eukaryotic genome.</title>
        <authorList>
            <person name="Sakai H."/>
            <person name="Naito K."/>
            <person name="Ogiso-Tanaka E."/>
            <person name="Takahashi Y."/>
            <person name="Iseki K."/>
            <person name="Muto C."/>
            <person name="Satou K."/>
            <person name="Teruya K."/>
            <person name="Shiroma A."/>
            <person name="Shimoji M."/>
            <person name="Hirano T."/>
            <person name="Itoh T."/>
            <person name="Kaga A."/>
            <person name="Tomooka N."/>
        </authorList>
    </citation>
    <scope>NUCLEOTIDE SEQUENCE [LARGE SCALE GENOMIC DNA]</scope>
    <source>
        <strain evidence="2">cv. Shumari</strain>
    </source>
</reference>
<evidence type="ECO:0000313" key="1">
    <source>
        <dbReference type="EMBL" id="BAT97364.1"/>
    </source>
</evidence>
<proteinExistence type="predicted"/>